<proteinExistence type="predicted"/>
<keyword evidence="2" id="KW-1133">Transmembrane helix</keyword>
<gene>
    <name evidence="3" type="ORF">EHW97_12655</name>
</gene>
<keyword evidence="2" id="KW-0472">Membrane</keyword>
<dbReference type="Proteomes" id="UP000275225">
    <property type="component" value="Unassembled WGS sequence"/>
</dbReference>
<name>A0A3N6W4Z9_9ACTN</name>
<accession>A0A3N6W4Z9</accession>
<feature type="compositionally biased region" description="Basic and acidic residues" evidence="1">
    <location>
        <begin position="169"/>
        <end position="178"/>
    </location>
</feature>
<organism evidence="3 4">
    <name type="scientific">Aeromicrobium camelliae</name>
    <dbReference type="NCBI Taxonomy" id="1538144"/>
    <lineage>
        <taxon>Bacteria</taxon>
        <taxon>Bacillati</taxon>
        <taxon>Actinomycetota</taxon>
        <taxon>Actinomycetes</taxon>
        <taxon>Propionibacteriales</taxon>
        <taxon>Nocardioidaceae</taxon>
        <taxon>Aeromicrobium</taxon>
    </lineage>
</organism>
<dbReference type="RefSeq" id="WP_124237542.1">
    <property type="nucleotide sequence ID" value="NZ_JBHUFI010000010.1"/>
</dbReference>
<dbReference type="EMBL" id="RQJX01000019">
    <property type="protein sequence ID" value="RQN02570.1"/>
    <property type="molecule type" value="Genomic_DNA"/>
</dbReference>
<evidence type="ECO:0000313" key="4">
    <source>
        <dbReference type="Proteomes" id="UP000275225"/>
    </source>
</evidence>
<keyword evidence="2" id="KW-0812">Transmembrane</keyword>
<comment type="caution">
    <text evidence="3">The sequence shown here is derived from an EMBL/GenBank/DDBJ whole genome shotgun (WGS) entry which is preliminary data.</text>
</comment>
<sequence>MTEVETIAGAPRLPQRAWIRSEAIFPVVGVAIVAAVCAAVAVTSSMDFALQAGIILVVIAVGIALGLLRSRSGPEVVQRRVAESRSAWARQRGWSVVPDGDADPTEVALALPAGWRVVGAAGAARLPDSSNGSTRGDVGASPSPRVSSSSDAPRDRERRLRGRRQAIHCVERPDDRSAHRQAGLVAR</sequence>
<feature type="transmembrane region" description="Helical" evidence="2">
    <location>
        <begin position="48"/>
        <end position="68"/>
    </location>
</feature>
<evidence type="ECO:0000313" key="3">
    <source>
        <dbReference type="EMBL" id="RQN02570.1"/>
    </source>
</evidence>
<feature type="compositionally biased region" description="Low complexity" evidence="1">
    <location>
        <begin position="140"/>
        <end position="151"/>
    </location>
</feature>
<feature type="region of interest" description="Disordered" evidence="1">
    <location>
        <begin position="126"/>
        <end position="187"/>
    </location>
</feature>
<protein>
    <submittedName>
        <fullName evidence="3">Uncharacterized protein</fullName>
    </submittedName>
</protein>
<evidence type="ECO:0000256" key="2">
    <source>
        <dbReference type="SAM" id="Phobius"/>
    </source>
</evidence>
<keyword evidence="4" id="KW-1185">Reference proteome</keyword>
<reference evidence="3 4" key="1">
    <citation type="submission" date="2018-11" db="EMBL/GenBank/DDBJ databases">
        <authorList>
            <person name="Li F."/>
        </authorList>
    </citation>
    <scope>NUCLEOTIDE SEQUENCE [LARGE SCALE GENOMIC DNA]</scope>
    <source>
        <strain evidence="3 4">YS17T</strain>
    </source>
</reference>
<dbReference type="AlphaFoldDB" id="A0A3N6W4Z9"/>
<feature type="transmembrane region" description="Helical" evidence="2">
    <location>
        <begin position="23"/>
        <end position="42"/>
    </location>
</feature>
<evidence type="ECO:0000256" key="1">
    <source>
        <dbReference type="SAM" id="MobiDB-lite"/>
    </source>
</evidence>